<sequence length="193" mass="20704">MHWQHSKTKDQPAADAASLMLNTLAHQHSKIPLLSTLCPSRLKKPSWKKAEATGNVAQTFISSTIKGVFKPKGTDTGSVAKEAQISVSVLEPPKPTSSQIASAKRQVLQKKAAAGDGSSTDELSSVEEIDIPTTKKQRIYSTLSHATSSMDIDIKGGASIPNVNADSNNAKSEPGDEVIAYKGMHQEKNKEQR</sequence>
<evidence type="ECO:0000256" key="1">
    <source>
        <dbReference type="SAM" id="MobiDB-lite"/>
    </source>
</evidence>
<name>A0A4S4KHN4_9APHY</name>
<dbReference type="EMBL" id="SGPJ01000149">
    <property type="protein sequence ID" value="THG97795.1"/>
    <property type="molecule type" value="Genomic_DNA"/>
</dbReference>
<evidence type="ECO:0000313" key="3">
    <source>
        <dbReference type="Proteomes" id="UP000309038"/>
    </source>
</evidence>
<dbReference type="Proteomes" id="UP000309038">
    <property type="component" value="Unassembled WGS sequence"/>
</dbReference>
<dbReference type="AlphaFoldDB" id="A0A4S4KHN4"/>
<protein>
    <submittedName>
        <fullName evidence="2">Uncharacterized protein</fullName>
    </submittedName>
</protein>
<feature type="region of interest" description="Disordered" evidence="1">
    <location>
        <begin position="152"/>
        <end position="176"/>
    </location>
</feature>
<reference evidence="2 3" key="1">
    <citation type="submission" date="2019-02" db="EMBL/GenBank/DDBJ databases">
        <title>Genome sequencing of the rare red list fungi Phlebia centrifuga.</title>
        <authorList>
            <person name="Buettner E."/>
            <person name="Kellner H."/>
        </authorList>
    </citation>
    <scope>NUCLEOTIDE SEQUENCE [LARGE SCALE GENOMIC DNA]</scope>
    <source>
        <strain evidence="2 3">DSM 108282</strain>
    </source>
</reference>
<keyword evidence="3" id="KW-1185">Reference proteome</keyword>
<accession>A0A4S4KHN4</accession>
<proteinExistence type="predicted"/>
<evidence type="ECO:0000313" key="2">
    <source>
        <dbReference type="EMBL" id="THG97795.1"/>
    </source>
</evidence>
<feature type="compositionally biased region" description="Polar residues" evidence="1">
    <location>
        <begin position="161"/>
        <end position="171"/>
    </location>
</feature>
<comment type="caution">
    <text evidence="2">The sequence shown here is derived from an EMBL/GenBank/DDBJ whole genome shotgun (WGS) entry which is preliminary data.</text>
</comment>
<gene>
    <name evidence="2" type="ORF">EW026_g4294</name>
</gene>
<organism evidence="2 3">
    <name type="scientific">Hermanssonia centrifuga</name>
    <dbReference type="NCBI Taxonomy" id="98765"/>
    <lineage>
        <taxon>Eukaryota</taxon>
        <taxon>Fungi</taxon>
        <taxon>Dikarya</taxon>
        <taxon>Basidiomycota</taxon>
        <taxon>Agaricomycotina</taxon>
        <taxon>Agaricomycetes</taxon>
        <taxon>Polyporales</taxon>
        <taxon>Meruliaceae</taxon>
        <taxon>Hermanssonia</taxon>
    </lineage>
</organism>